<dbReference type="CDD" id="cd12915">
    <property type="entry name" value="PDC2_DGC_like"/>
    <property type="match status" value="1"/>
</dbReference>
<dbReference type="CDD" id="cd01949">
    <property type="entry name" value="GGDEF"/>
    <property type="match status" value="1"/>
</dbReference>
<evidence type="ECO:0000313" key="7">
    <source>
        <dbReference type="Proteomes" id="UP000283458"/>
    </source>
</evidence>
<evidence type="ECO:0000256" key="1">
    <source>
        <dbReference type="ARBA" id="ARBA00012528"/>
    </source>
</evidence>
<dbReference type="PROSITE" id="PS50887">
    <property type="entry name" value="GGDEF"/>
    <property type="match status" value="1"/>
</dbReference>
<dbReference type="AlphaFoldDB" id="A0A418VWD9"/>
<reference evidence="6 7" key="1">
    <citation type="submission" date="2018-09" db="EMBL/GenBank/DDBJ databases">
        <authorList>
            <person name="Zhu H."/>
        </authorList>
    </citation>
    <scope>NUCLEOTIDE SEQUENCE [LARGE SCALE GENOMIC DNA]</scope>
    <source>
        <strain evidence="6 7">K2W22B-5</strain>
    </source>
</reference>
<dbReference type="InterPro" id="IPR043128">
    <property type="entry name" value="Rev_trsase/Diguanyl_cyclase"/>
</dbReference>
<comment type="catalytic activity">
    <reaction evidence="2">
        <text>2 GTP = 3',3'-c-di-GMP + 2 diphosphate</text>
        <dbReference type="Rhea" id="RHEA:24898"/>
        <dbReference type="ChEBI" id="CHEBI:33019"/>
        <dbReference type="ChEBI" id="CHEBI:37565"/>
        <dbReference type="ChEBI" id="CHEBI:58805"/>
        <dbReference type="EC" id="2.7.7.65"/>
    </reaction>
</comment>
<keyword evidence="7" id="KW-1185">Reference proteome</keyword>
<dbReference type="RefSeq" id="WP_119831552.1">
    <property type="nucleotide sequence ID" value="NZ_QYUL01000002.1"/>
</dbReference>
<keyword evidence="4" id="KW-0472">Membrane</keyword>
<dbReference type="Proteomes" id="UP000283458">
    <property type="component" value="Unassembled WGS sequence"/>
</dbReference>
<dbReference type="GO" id="GO:0043709">
    <property type="term" value="P:cell adhesion involved in single-species biofilm formation"/>
    <property type="evidence" value="ECO:0007669"/>
    <property type="project" value="TreeGrafter"/>
</dbReference>
<gene>
    <name evidence="6" type="ORF">D3877_14980</name>
</gene>
<dbReference type="GO" id="GO:1902201">
    <property type="term" value="P:negative regulation of bacterial-type flagellum-dependent cell motility"/>
    <property type="evidence" value="ECO:0007669"/>
    <property type="project" value="TreeGrafter"/>
</dbReference>
<evidence type="ECO:0000256" key="4">
    <source>
        <dbReference type="SAM" id="Phobius"/>
    </source>
</evidence>
<dbReference type="SMART" id="SM00267">
    <property type="entry name" value="GGDEF"/>
    <property type="match status" value="1"/>
</dbReference>
<sequence length="531" mass="58353">MWLRIPMLGNIRQENFVRRMVVGAVLASLLVGFLVALVLVQGFRQREEQAVVTVENLSWVIEQSLGGAITLIDHALLSASDEASRQMQDGGGLDPVSFNAFLARQNARLPNADGLRATNAEGATLYGEGVLPGANAVGRDYFIKLRDDPNAGLAMSKPLIGRISKKWAVIFARRMNKPDGSFAGVVFSPINLESFTKIFSQIKVGQQGAVSLFDSEAALVVRYPEQNGFGSAIGKKVNSNLLQELIKTGKSKNAERAISQVDGVDRIYSSRKITGYELYISVGLSIEESLEGWKTNAITLIVIWLLFTLVFFSLTIQTARGWRQRVATLKTLEEKAELEAKVADRTRDLEELNRKLSALSATDGLTGIANRRRFDETFAQEWNRAARSGQTLALILFDVDLFKNYNDHYGHLKGDDCLRKVAQLLHGHARRSGDLVARYGGEEFAFMAPGMDDEAIFALAETIRKALEGLEIPHAMSPLSRVTISAGVAVRVPGFGDPPESLVMLADQALYRAKREGRNRTILAEDVVAAE</sequence>
<evidence type="ECO:0000259" key="5">
    <source>
        <dbReference type="PROSITE" id="PS50887"/>
    </source>
</evidence>
<comment type="caution">
    <text evidence="6">The sequence shown here is derived from an EMBL/GenBank/DDBJ whole genome shotgun (WGS) entry which is preliminary data.</text>
</comment>
<name>A0A418VWD9_9PROT</name>
<dbReference type="CDD" id="cd12914">
    <property type="entry name" value="PDC1_DGC_like"/>
    <property type="match status" value="1"/>
</dbReference>
<dbReference type="GO" id="GO:0005886">
    <property type="term" value="C:plasma membrane"/>
    <property type="evidence" value="ECO:0007669"/>
    <property type="project" value="TreeGrafter"/>
</dbReference>
<keyword evidence="3" id="KW-0175">Coiled coil</keyword>
<dbReference type="PANTHER" id="PTHR45138">
    <property type="entry name" value="REGULATORY COMPONENTS OF SENSORY TRANSDUCTION SYSTEM"/>
    <property type="match status" value="1"/>
</dbReference>
<keyword evidence="4" id="KW-1133">Transmembrane helix</keyword>
<dbReference type="OrthoDB" id="9812260at2"/>
<protein>
    <recommendedName>
        <fullName evidence="1">diguanylate cyclase</fullName>
        <ecNumber evidence="1">2.7.7.65</ecNumber>
    </recommendedName>
</protein>
<dbReference type="EC" id="2.7.7.65" evidence="1"/>
<dbReference type="InterPro" id="IPR000160">
    <property type="entry name" value="GGDEF_dom"/>
</dbReference>
<feature type="coiled-coil region" evidence="3">
    <location>
        <begin position="335"/>
        <end position="362"/>
    </location>
</feature>
<keyword evidence="4" id="KW-0812">Transmembrane</keyword>
<evidence type="ECO:0000313" key="6">
    <source>
        <dbReference type="EMBL" id="RJF81462.1"/>
    </source>
</evidence>
<dbReference type="InterPro" id="IPR029787">
    <property type="entry name" value="Nucleotide_cyclase"/>
</dbReference>
<dbReference type="SUPFAM" id="SSF55073">
    <property type="entry name" value="Nucleotide cyclase"/>
    <property type="match status" value="1"/>
</dbReference>
<feature type="domain" description="GGDEF" evidence="5">
    <location>
        <begin position="390"/>
        <end position="526"/>
    </location>
</feature>
<organism evidence="6 7">
    <name type="scientific">Azospirillum cavernae</name>
    <dbReference type="NCBI Taxonomy" id="2320860"/>
    <lineage>
        <taxon>Bacteria</taxon>
        <taxon>Pseudomonadati</taxon>
        <taxon>Pseudomonadota</taxon>
        <taxon>Alphaproteobacteria</taxon>
        <taxon>Rhodospirillales</taxon>
        <taxon>Azospirillaceae</taxon>
        <taxon>Azospirillum</taxon>
    </lineage>
</organism>
<dbReference type="EMBL" id="QYUL01000002">
    <property type="protein sequence ID" value="RJF81462.1"/>
    <property type="molecule type" value="Genomic_DNA"/>
</dbReference>
<dbReference type="GO" id="GO:0052621">
    <property type="term" value="F:diguanylate cyclase activity"/>
    <property type="evidence" value="ECO:0007669"/>
    <property type="project" value="UniProtKB-EC"/>
</dbReference>
<dbReference type="NCBIfam" id="TIGR00254">
    <property type="entry name" value="GGDEF"/>
    <property type="match status" value="1"/>
</dbReference>
<proteinExistence type="predicted"/>
<dbReference type="Gene3D" id="3.30.70.270">
    <property type="match status" value="1"/>
</dbReference>
<dbReference type="FunFam" id="3.30.70.270:FF:000001">
    <property type="entry name" value="Diguanylate cyclase domain protein"/>
    <property type="match status" value="1"/>
</dbReference>
<dbReference type="Pfam" id="PF00990">
    <property type="entry name" value="GGDEF"/>
    <property type="match status" value="1"/>
</dbReference>
<feature type="transmembrane region" description="Helical" evidence="4">
    <location>
        <begin position="297"/>
        <end position="316"/>
    </location>
</feature>
<feature type="transmembrane region" description="Helical" evidence="4">
    <location>
        <begin position="21"/>
        <end position="43"/>
    </location>
</feature>
<dbReference type="Gene3D" id="3.30.450.20">
    <property type="entry name" value="PAS domain"/>
    <property type="match status" value="2"/>
</dbReference>
<dbReference type="InterPro" id="IPR050469">
    <property type="entry name" value="Diguanylate_Cyclase"/>
</dbReference>
<dbReference type="PANTHER" id="PTHR45138:SF9">
    <property type="entry name" value="DIGUANYLATE CYCLASE DGCM-RELATED"/>
    <property type="match status" value="1"/>
</dbReference>
<accession>A0A418VWD9</accession>
<evidence type="ECO:0000256" key="3">
    <source>
        <dbReference type="SAM" id="Coils"/>
    </source>
</evidence>
<evidence type="ECO:0000256" key="2">
    <source>
        <dbReference type="ARBA" id="ARBA00034247"/>
    </source>
</evidence>